<evidence type="ECO:0000313" key="6">
    <source>
        <dbReference type="EMBL" id="KAL2867919.1"/>
    </source>
</evidence>
<evidence type="ECO:0000256" key="1">
    <source>
        <dbReference type="SAM" id="MobiDB-lite"/>
    </source>
</evidence>
<dbReference type="Pfam" id="PF26150">
    <property type="entry name" value="LEA-2_4"/>
    <property type="match status" value="1"/>
</dbReference>
<dbReference type="InterPro" id="IPR059065">
    <property type="entry name" value="Ig_Tag1-like_4th"/>
</dbReference>
<dbReference type="EMBL" id="JBFXLQ010000016">
    <property type="protein sequence ID" value="KAL2867919.1"/>
    <property type="molecule type" value="Genomic_DNA"/>
</dbReference>
<keyword evidence="2" id="KW-0812">Transmembrane</keyword>
<reference evidence="6 7" key="1">
    <citation type="submission" date="2024-07" db="EMBL/GenBank/DDBJ databases">
        <title>Section-level genome sequencing and comparative genomics of Aspergillus sections Usti and Cavernicolus.</title>
        <authorList>
            <consortium name="Lawrence Berkeley National Laboratory"/>
            <person name="Nybo J.L."/>
            <person name="Vesth T.C."/>
            <person name="Theobald S."/>
            <person name="Frisvad J.C."/>
            <person name="Larsen T.O."/>
            <person name="Kjaerboelling I."/>
            <person name="Rothschild-Mancinelli K."/>
            <person name="Lyhne E.K."/>
            <person name="Kogle M.E."/>
            <person name="Barry K."/>
            <person name="Clum A."/>
            <person name="Na H."/>
            <person name="Ledsgaard L."/>
            <person name="Lin J."/>
            <person name="Lipzen A."/>
            <person name="Kuo A."/>
            <person name="Riley R."/>
            <person name="Mondo S."/>
            <person name="Labutti K."/>
            <person name="Haridas S."/>
            <person name="Pangalinan J."/>
            <person name="Salamov A.A."/>
            <person name="Simmons B.A."/>
            <person name="Magnuson J.K."/>
            <person name="Chen J."/>
            <person name="Drula E."/>
            <person name="Henrissat B."/>
            <person name="Wiebenga A."/>
            <person name="Lubbers R.J."/>
            <person name="Gomes A.C."/>
            <person name="Macurrencykelacurrency M.R."/>
            <person name="Stajich J."/>
            <person name="Grigoriev I.V."/>
            <person name="Mortensen U.H."/>
            <person name="De Vries R.P."/>
            <person name="Baker S.E."/>
            <person name="Andersen M.R."/>
        </authorList>
    </citation>
    <scope>NUCLEOTIDE SEQUENCE [LARGE SCALE GENOMIC DNA]</scope>
    <source>
        <strain evidence="6 7">CBS 449.75</strain>
    </source>
</reference>
<dbReference type="GeneID" id="98150397"/>
<organism evidence="6 7">
    <name type="scientific">Aspergillus lucknowensis</name>
    <dbReference type="NCBI Taxonomy" id="176173"/>
    <lineage>
        <taxon>Eukaryota</taxon>
        <taxon>Fungi</taxon>
        <taxon>Dikarya</taxon>
        <taxon>Ascomycota</taxon>
        <taxon>Pezizomycotina</taxon>
        <taxon>Eurotiomycetes</taxon>
        <taxon>Eurotiomycetidae</taxon>
        <taxon>Eurotiales</taxon>
        <taxon>Aspergillaceae</taxon>
        <taxon>Aspergillus</taxon>
        <taxon>Aspergillus subgen. Nidulantes</taxon>
    </lineage>
</organism>
<feature type="compositionally biased region" description="Polar residues" evidence="1">
    <location>
        <begin position="22"/>
        <end position="39"/>
    </location>
</feature>
<accession>A0ABR4LTQ2</accession>
<protein>
    <recommendedName>
        <fullName evidence="8">Pre-rRNA processing protein</fullName>
    </recommendedName>
</protein>
<evidence type="ECO:0008006" key="8">
    <source>
        <dbReference type="Google" id="ProtNLM"/>
    </source>
</evidence>
<feature type="domain" description="Tag1 C-terminal" evidence="3">
    <location>
        <begin position="472"/>
        <end position="584"/>
    </location>
</feature>
<dbReference type="Pfam" id="PF26153">
    <property type="entry name" value="LEA-2L_5"/>
    <property type="match status" value="1"/>
</dbReference>
<dbReference type="RefSeq" id="XP_070886898.1">
    <property type="nucleotide sequence ID" value="XM_071035325.1"/>
</dbReference>
<keyword evidence="2" id="KW-0472">Membrane</keyword>
<feature type="transmembrane region" description="Helical" evidence="2">
    <location>
        <begin position="83"/>
        <end position="105"/>
    </location>
</feature>
<dbReference type="Pfam" id="PF26174">
    <property type="entry name" value="LEA-2_1"/>
    <property type="match status" value="1"/>
</dbReference>
<keyword evidence="2" id="KW-1133">Transmembrane helix</keyword>
<evidence type="ECO:0000313" key="7">
    <source>
        <dbReference type="Proteomes" id="UP001610432"/>
    </source>
</evidence>
<feature type="domain" description="Tag1-like fourth Ig-like" evidence="4">
    <location>
        <begin position="597"/>
        <end position="712"/>
    </location>
</feature>
<feature type="domain" description="Tag1-like fifth Ig-like" evidence="5">
    <location>
        <begin position="744"/>
        <end position="854"/>
    </location>
</feature>
<comment type="caution">
    <text evidence="6">The sequence shown here is derived from an EMBL/GenBank/DDBJ whole genome shotgun (WGS) entry which is preliminary data.</text>
</comment>
<gene>
    <name evidence="6" type="ORF">BJX67DRAFT_70480</name>
</gene>
<dbReference type="InterPro" id="IPR059066">
    <property type="entry name" value="Ig_Tag1-like_5th"/>
</dbReference>
<evidence type="ECO:0000256" key="2">
    <source>
        <dbReference type="SAM" id="Phobius"/>
    </source>
</evidence>
<keyword evidence="7" id="KW-1185">Reference proteome</keyword>
<dbReference type="Proteomes" id="UP001610432">
    <property type="component" value="Unassembled WGS sequence"/>
</dbReference>
<evidence type="ECO:0000259" key="3">
    <source>
        <dbReference type="Pfam" id="PF22786"/>
    </source>
</evidence>
<feature type="compositionally biased region" description="Low complexity" evidence="1">
    <location>
        <begin position="60"/>
        <end position="70"/>
    </location>
</feature>
<dbReference type="PANTHER" id="PTHR35895:SF3">
    <property type="entry name" value="PRE-RRNA PROCESSING PROTEIN"/>
    <property type="match status" value="1"/>
</dbReference>
<evidence type="ECO:0000259" key="5">
    <source>
        <dbReference type="Pfam" id="PF26153"/>
    </source>
</evidence>
<feature type="region of interest" description="Disordered" evidence="1">
    <location>
        <begin position="1"/>
        <end position="74"/>
    </location>
</feature>
<dbReference type="Pfam" id="PF22786">
    <property type="entry name" value="Tag1_C"/>
    <property type="match status" value="1"/>
</dbReference>
<dbReference type="Gene3D" id="2.60.40.1820">
    <property type="match status" value="1"/>
</dbReference>
<dbReference type="PANTHER" id="PTHR35895">
    <property type="entry name" value="CHROMOSOME 16, WHOLE GENOME SHOTGUN SEQUENCE"/>
    <property type="match status" value="1"/>
</dbReference>
<proteinExistence type="predicted"/>
<dbReference type="InterPro" id="IPR046368">
    <property type="entry name" value="Tag1"/>
</dbReference>
<dbReference type="InterPro" id="IPR055011">
    <property type="entry name" value="Tag1_C"/>
</dbReference>
<name>A0ABR4LTQ2_9EURO</name>
<sequence>MDEASRPLLGEHSDDSPPHNQPPSYNQQERSFEISSESTPLLHRRNDDLSTYGGAEPARSSSPTSSTLSPDGDPKKSRKAVGWALFCGLIAIGAIITILILAFFVPAVVKQYVKEAAVFQHTNLSIESATSEGVRARVQGDVFLDANRIKGGAVRNFGRFATWVGGEVETVQSQVEVYLLEYHNTLLGTASFPSIKVNLRNGHVNHLDFEADLVAGNIEGLRSVAIDWLEGELEHLSLQGKATLHLKSGLLSLGEQILTDSVILEGDDFPALPDVDITQFSVHDLESPDDDGAMAVDISVCALTDLPFSLRVPPLGFEVLVAGCAPRGSYISIADVVTEEVAVRPGSSTTVDVSGIVRGLSDELTRNCPGEKRSPLDSLLTSYIHGLRTTVYVRGANVPSLGTPKWVTDILRSVTVPVPFTGQALDNLVKNFTMSDVHFSLPDPLAEPDTPESRPTVSALVKVLIGVPEQLEFDLDVPKVRATADVYYHKSKLGVLNLRDWQPANSTLVQDVDNSTALLVEFAMLKAPLEVTDDNVLTDVLSSLIFEGKPVPLTVSADVDAEVSTSLGAFTARGIPADGRLTVKPPYGSSLPGSLNPRVESLALGATSESSITVKTTVNFTNPTQYTTSLPFVDFMVIYNETRVAHLTTRDLTIVPGTNAGVPVDLRWSPLDLGGPSAVLAGQDLISQYVSGYNTSVTITTHEGTIPALPKLGQALSNLRFEVQIPRLPVRQDPGGDPNQPGHDGPTGFIQDATLHILSSTAEFTLFSPLTNTTFEVTSVEARAFREHNEEVGTIHYYDSFFVPPGISRTPRLPVEMKLGGLGYGALKSTVGGSLNLDTVAKIGVRVENYTDTIHYHGGGIKAKVKL</sequence>
<evidence type="ECO:0000259" key="4">
    <source>
        <dbReference type="Pfam" id="PF26150"/>
    </source>
</evidence>